<reference evidence="10 11" key="1">
    <citation type="submission" date="2020-08" db="EMBL/GenBank/DDBJ databases">
        <authorList>
            <person name="Mo P."/>
        </authorList>
    </citation>
    <scope>NUCLEOTIDE SEQUENCE [LARGE SCALE GENOMIC DNA]</scope>
    <source>
        <strain evidence="10 11">CGMCC 4.1532</strain>
    </source>
</reference>
<dbReference type="SMART" id="SM00878">
    <property type="entry name" value="Biotin_carb_C"/>
    <property type="match status" value="1"/>
</dbReference>
<dbReference type="Pfam" id="PF02785">
    <property type="entry name" value="Biotin_carb_C"/>
    <property type="match status" value="1"/>
</dbReference>
<dbReference type="InterPro" id="IPR011761">
    <property type="entry name" value="ATP-grasp"/>
</dbReference>
<name>A0A7G7MBK9_9PSEU</name>
<evidence type="ECO:0000259" key="8">
    <source>
        <dbReference type="PROSITE" id="PS50975"/>
    </source>
</evidence>
<evidence type="ECO:0000256" key="7">
    <source>
        <dbReference type="PROSITE-ProRule" id="PRU00409"/>
    </source>
</evidence>
<evidence type="ECO:0000313" key="11">
    <source>
        <dbReference type="Proteomes" id="UP000515728"/>
    </source>
</evidence>
<dbReference type="SUPFAM" id="SSF56059">
    <property type="entry name" value="Glutathione synthetase ATP-binding domain-like"/>
    <property type="match status" value="1"/>
</dbReference>
<dbReference type="RefSeq" id="WP_185716932.1">
    <property type="nucleotide sequence ID" value="NZ_BAAAWI010000001.1"/>
</dbReference>
<dbReference type="GO" id="GO:0004075">
    <property type="term" value="F:biotin carboxylase activity"/>
    <property type="evidence" value="ECO:0007669"/>
    <property type="project" value="UniProtKB-EC"/>
</dbReference>
<keyword evidence="4 7" id="KW-0067">ATP-binding</keyword>
<dbReference type="PROSITE" id="PS00867">
    <property type="entry name" value="CPSASE_2"/>
    <property type="match status" value="1"/>
</dbReference>
<dbReference type="PANTHER" id="PTHR18866:SF33">
    <property type="entry name" value="METHYLCROTONOYL-COA CARBOXYLASE SUBUNIT ALPHA, MITOCHONDRIAL-RELATED"/>
    <property type="match status" value="1"/>
</dbReference>
<dbReference type="InterPro" id="IPR005481">
    <property type="entry name" value="BC-like_N"/>
</dbReference>
<dbReference type="InterPro" id="IPR011054">
    <property type="entry name" value="Rudment_hybrid_motif"/>
</dbReference>
<dbReference type="Proteomes" id="UP000515728">
    <property type="component" value="Chromosome"/>
</dbReference>
<protein>
    <recommendedName>
        <fullName evidence="1">biotin carboxylase</fullName>
        <ecNumber evidence="1">6.3.4.14</ecNumber>
    </recommendedName>
</protein>
<evidence type="ECO:0000256" key="3">
    <source>
        <dbReference type="ARBA" id="ARBA00022741"/>
    </source>
</evidence>
<keyword evidence="2" id="KW-0436">Ligase</keyword>
<dbReference type="FunFam" id="3.30.470.20:FF:000028">
    <property type="entry name" value="Methylcrotonoyl-CoA carboxylase subunit alpha, mitochondrial"/>
    <property type="match status" value="1"/>
</dbReference>
<dbReference type="FunFam" id="3.40.50.20:FF:000010">
    <property type="entry name" value="Propionyl-CoA carboxylase subunit alpha"/>
    <property type="match status" value="1"/>
</dbReference>
<proteinExistence type="predicted"/>
<evidence type="ECO:0000256" key="2">
    <source>
        <dbReference type="ARBA" id="ARBA00022598"/>
    </source>
</evidence>
<keyword evidence="5" id="KW-0092">Biotin</keyword>
<dbReference type="PANTHER" id="PTHR18866">
    <property type="entry name" value="CARBOXYLASE:PYRUVATE/ACETYL-COA/PROPIONYL-COA CARBOXYLASE"/>
    <property type="match status" value="1"/>
</dbReference>
<dbReference type="InterPro" id="IPR005482">
    <property type="entry name" value="Biotin_COase_C"/>
</dbReference>
<keyword evidence="11" id="KW-1185">Reference proteome</keyword>
<dbReference type="SUPFAM" id="SSF52440">
    <property type="entry name" value="PreATP-grasp domain"/>
    <property type="match status" value="1"/>
</dbReference>
<dbReference type="EMBL" id="CP060131">
    <property type="protein sequence ID" value="QNG50170.1"/>
    <property type="molecule type" value="Genomic_DNA"/>
</dbReference>
<organism evidence="10 11">
    <name type="scientific">Pseudonocardia petroleophila</name>
    <dbReference type="NCBI Taxonomy" id="37331"/>
    <lineage>
        <taxon>Bacteria</taxon>
        <taxon>Bacillati</taxon>
        <taxon>Actinomycetota</taxon>
        <taxon>Actinomycetes</taxon>
        <taxon>Pseudonocardiales</taxon>
        <taxon>Pseudonocardiaceae</taxon>
        <taxon>Pseudonocardia</taxon>
    </lineage>
</organism>
<evidence type="ECO:0000256" key="5">
    <source>
        <dbReference type="ARBA" id="ARBA00023267"/>
    </source>
</evidence>
<evidence type="ECO:0000256" key="1">
    <source>
        <dbReference type="ARBA" id="ARBA00013263"/>
    </source>
</evidence>
<keyword evidence="3 7" id="KW-0547">Nucleotide-binding</keyword>
<evidence type="ECO:0000256" key="4">
    <source>
        <dbReference type="ARBA" id="ARBA00022840"/>
    </source>
</evidence>
<dbReference type="GO" id="GO:0046872">
    <property type="term" value="F:metal ion binding"/>
    <property type="evidence" value="ECO:0007669"/>
    <property type="project" value="InterPro"/>
</dbReference>
<dbReference type="PROSITE" id="PS00866">
    <property type="entry name" value="CPSASE_1"/>
    <property type="match status" value="1"/>
</dbReference>
<dbReference type="AlphaFoldDB" id="A0A7G7MBK9"/>
<dbReference type="FunFam" id="3.30.1490.20:FF:000003">
    <property type="entry name" value="acetyl-CoA carboxylase isoform X1"/>
    <property type="match status" value="1"/>
</dbReference>
<gene>
    <name evidence="10" type="ORF">H6H00_18070</name>
</gene>
<feature type="domain" description="Biotin carboxylation" evidence="9">
    <location>
        <begin position="3"/>
        <end position="448"/>
    </location>
</feature>
<feature type="domain" description="ATP-grasp" evidence="8">
    <location>
        <begin position="122"/>
        <end position="319"/>
    </location>
</feature>
<dbReference type="InterPro" id="IPR016185">
    <property type="entry name" value="PreATP-grasp_dom_sf"/>
</dbReference>
<dbReference type="Pfam" id="PF00289">
    <property type="entry name" value="Biotin_carb_N"/>
    <property type="match status" value="1"/>
</dbReference>
<dbReference type="KEGG" id="ppel:H6H00_18070"/>
<dbReference type="EC" id="6.3.4.14" evidence="1"/>
<dbReference type="SUPFAM" id="SSF51246">
    <property type="entry name" value="Rudiment single hybrid motif"/>
    <property type="match status" value="1"/>
</dbReference>
<sequence length="492" mass="52353">MSLPGKVLVANRGEIAVRIMRTLRELGIRSVAVHHAVDAGSRFVRDADEAVELFGPTPVAAYLDAAAVVAACEASGAEAVHPGYGFLSERAAFAEAVEAAGVTFVGPPPDAIRAMGDKIESKRLATIAGVPTLPGSEGALSDVDDALTEAARIGYPVLLKASAGGGGKGMRIARTPEQCREAFSQSSAEAVASFGDGRLFVERYVDRPRHIEIQVLADSHGNVVHLGERECSIQRRYQKVVEEAPSPFVDDRMREEFGSAAVALARKVGYTSAGTVEMVVDRGGNGYFLEMNTRLQVEHPVTELVTGVDIVAEQLRVASGEKLSFTQDDVRFTGSAIECRVYAEDAYHGFIPAVGPLRLVRFPSGPGVRVDHGVRQGDEVTSAFDPMIAKVVGYGATRAEAITNTSRALRETVLLGTITNTAFLADVVEHPAFAAGETHTSFLDEHPGLTEPVRADADAERLLVAAAALHSPRFDTRHDVPAAHASAGEWRP</sequence>
<evidence type="ECO:0000259" key="9">
    <source>
        <dbReference type="PROSITE" id="PS50979"/>
    </source>
</evidence>
<dbReference type="PROSITE" id="PS50979">
    <property type="entry name" value="BC"/>
    <property type="match status" value="1"/>
</dbReference>
<dbReference type="Pfam" id="PF02786">
    <property type="entry name" value="CPSase_L_D2"/>
    <property type="match status" value="1"/>
</dbReference>
<dbReference type="GO" id="GO:0005524">
    <property type="term" value="F:ATP binding"/>
    <property type="evidence" value="ECO:0007669"/>
    <property type="project" value="UniProtKB-UniRule"/>
</dbReference>
<dbReference type="InterPro" id="IPR005479">
    <property type="entry name" value="CPAse_ATP-bd"/>
</dbReference>
<accession>A0A7G7MBK9</accession>
<comment type="pathway">
    <text evidence="6">Amino-acid degradation; L-leucine degradation.</text>
</comment>
<evidence type="ECO:0000313" key="10">
    <source>
        <dbReference type="EMBL" id="QNG50170.1"/>
    </source>
</evidence>
<dbReference type="InterPro" id="IPR050856">
    <property type="entry name" value="Biotin_carboxylase_complex"/>
</dbReference>
<dbReference type="PROSITE" id="PS50975">
    <property type="entry name" value="ATP_GRASP"/>
    <property type="match status" value="1"/>
</dbReference>
<dbReference type="Gene3D" id="3.30.470.20">
    <property type="entry name" value="ATP-grasp fold, B domain"/>
    <property type="match status" value="1"/>
</dbReference>
<evidence type="ECO:0000256" key="6">
    <source>
        <dbReference type="ARBA" id="ARBA00046317"/>
    </source>
</evidence>
<dbReference type="InterPro" id="IPR011764">
    <property type="entry name" value="Biotin_carboxylation_dom"/>
</dbReference>